<organism evidence="1 2">
    <name type="scientific">Caerostris extrusa</name>
    <name type="common">Bark spider</name>
    <name type="synonym">Caerostris bankana</name>
    <dbReference type="NCBI Taxonomy" id="172846"/>
    <lineage>
        <taxon>Eukaryota</taxon>
        <taxon>Metazoa</taxon>
        <taxon>Ecdysozoa</taxon>
        <taxon>Arthropoda</taxon>
        <taxon>Chelicerata</taxon>
        <taxon>Arachnida</taxon>
        <taxon>Araneae</taxon>
        <taxon>Araneomorphae</taxon>
        <taxon>Entelegynae</taxon>
        <taxon>Araneoidea</taxon>
        <taxon>Araneidae</taxon>
        <taxon>Caerostris</taxon>
    </lineage>
</organism>
<keyword evidence="2" id="KW-1185">Reference proteome</keyword>
<reference evidence="1 2" key="1">
    <citation type="submission" date="2021-06" db="EMBL/GenBank/DDBJ databases">
        <title>Caerostris extrusa draft genome.</title>
        <authorList>
            <person name="Kono N."/>
            <person name="Arakawa K."/>
        </authorList>
    </citation>
    <scope>NUCLEOTIDE SEQUENCE [LARGE SCALE GENOMIC DNA]</scope>
</reference>
<accession>A0AAV4P639</accession>
<evidence type="ECO:0000313" key="2">
    <source>
        <dbReference type="Proteomes" id="UP001054945"/>
    </source>
</evidence>
<proteinExistence type="predicted"/>
<comment type="caution">
    <text evidence="1">The sequence shown here is derived from an EMBL/GenBank/DDBJ whole genome shotgun (WGS) entry which is preliminary data.</text>
</comment>
<dbReference type="EMBL" id="BPLR01004043">
    <property type="protein sequence ID" value="GIX91626.1"/>
    <property type="molecule type" value="Genomic_DNA"/>
</dbReference>
<sequence>MLTQEDKTHKVTLRCHNAAPPNEGPLFQTSLIKLLIFFCVLANRKPGVKANVVSPLIQQSISIVRRHGYQHHTAP</sequence>
<evidence type="ECO:0000313" key="1">
    <source>
        <dbReference type="EMBL" id="GIX91626.1"/>
    </source>
</evidence>
<dbReference type="AlphaFoldDB" id="A0AAV4P639"/>
<dbReference type="Proteomes" id="UP001054945">
    <property type="component" value="Unassembled WGS sequence"/>
</dbReference>
<name>A0AAV4P639_CAEEX</name>
<gene>
    <name evidence="1" type="ORF">CEXT_165611</name>
</gene>
<protein>
    <submittedName>
        <fullName evidence="1">Uncharacterized protein</fullName>
    </submittedName>
</protein>